<dbReference type="EMBL" id="CAJOBE010019348">
    <property type="protein sequence ID" value="CAF4228036.1"/>
    <property type="molecule type" value="Genomic_DNA"/>
</dbReference>
<accession>A0A820CVI5</accession>
<dbReference type="AlphaFoldDB" id="A0A820CVI5"/>
<name>A0A820CVI5_9BILA</name>
<evidence type="ECO:0000313" key="1">
    <source>
        <dbReference type="EMBL" id="CAF4228036.1"/>
    </source>
</evidence>
<feature type="non-terminal residue" evidence="1">
    <location>
        <position position="20"/>
    </location>
</feature>
<protein>
    <submittedName>
        <fullName evidence="1">Uncharacterized protein</fullName>
    </submittedName>
</protein>
<sequence>MITSNARDLYYELRDDFKKH</sequence>
<proteinExistence type="predicted"/>
<gene>
    <name evidence="1" type="ORF">FNK824_LOCUS37576</name>
</gene>
<dbReference type="Proteomes" id="UP000663874">
    <property type="component" value="Unassembled WGS sequence"/>
</dbReference>
<reference evidence="1" key="1">
    <citation type="submission" date="2021-02" db="EMBL/GenBank/DDBJ databases">
        <authorList>
            <person name="Nowell W R."/>
        </authorList>
    </citation>
    <scope>NUCLEOTIDE SEQUENCE</scope>
</reference>
<evidence type="ECO:0000313" key="2">
    <source>
        <dbReference type="Proteomes" id="UP000663874"/>
    </source>
</evidence>
<comment type="caution">
    <text evidence="1">The sequence shown here is derived from an EMBL/GenBank/DDBJ whole genome shotgun (WGS) entry which is preliminary data.</text>
</comment>
<organism evidence="1 2">
    <name type="scientific">Rotaria sordida</name>
    <dbReference type="NCBI Taxonomy" id="392033"/>
    <lineage>
        <taxon>Eukaryota</taxon>
        <taxon>Metazoa</taxon>
        <taxon>Spiralia</taxon>
        <taxon>Gnathifera</taxon>
        <taxon>Rotifera</taxon>
        <taxon>Eurotatoria</taxon>
        <taxon>Bdelloidea</taxon>
        <taxon>Philodinida</taxon>
        <taxon>Philodinidae</taxon>
        <taxon>Rotaria</taxon>
    </lineage>
</organism>